<organism evidence="2">
    <name type="scientific">Magnetococcus massalia (strain MO-1)</name>
    <dbReference type="NCBI Taxonomy" id="451514"/>
    <lineage>
        <taxon>Bacteria</taxon>
        <taxon>Pseudomonadati</taxon>
        <taxon>Pseudomonadota</taxon>
        <taxon>Magnetococcia</taxon>
        <taxon>Magnetococcales</taxon>
        <taxon>Magnetococcaceae</taxon>
        <taxon>Magnetococcus</taxon>
    </lineage>
</organism>
<feature type="region of interest" description="Disordered" evidence="1">
    <location>
        <begin position="37"/>
        <end position="57"/>
    </location>
</feature>
<evidence type="ECO:0000256" key="1">
    <source>
        <dbReference type="SAM" id="MobiDB-lite"/>
    </source>
</evidence>
<accession>A0A1S7LKX2</accession>
<dbReference type="AlphaFoldDB" id="A0A1S7LKX2"/>
<proteinExistence type="predicted"/>
<feature type="compositionally biased region" description="Basic and acidic residues" evidence="1">
    <location>
        <begin position="47"/>
        <end position="57"/>
    </location>
</feature>
<protein>
    <submittedName>
        <fullName evidence="2">Uncharacterized protein</fullName>
    </submittedName>
</protein>
<name>A0A1S7LKX2_MAGMO</name>
<evidence type="ECO:0000313" key="2">
    <source>
        <dbReference type="EMBL" id="CRH06501.1"/>
    </source>
</evidence>
<dbReference type="EMBL" id="LO017727">
    <property type="protein sequence ID" value="CRH06501.1"/>
    <property type="molecule type" value="Genomic_DNA"/>
</dbReference>
<reference evidence="2" key="1">
    <citation type="submission" date="2015-04" db="EMBL/GenBank/DDBJ databases">
        <authorList>
            <person name="Syromyatnikov M.Y."/>
            <person name="Popov V.N."/>
        </authorList>
    </citation>
    <scope>NUCLEOTIDE SEQUENCE</scope>
    <source>
        <strain evidence="2">MO-1</strain>
    </source>
</reference>
<sequence>MFLDITCYRQSFFKQPDTSGSRYRKFLRQEPLLFEHRQERFSSASDRNGDADHPRMG</sequence>
<gene>
    <name evidence="2" type="ORF">MAGMO_2341</name>
</gene>